<proteinExistence type="predicted"/>
<dbReference type="EMBL" id="MUXU01000086">
    <property type="protein sequence ID" value="OOR87121.1"/>
    <property type="molecule type" value="Genomic_DNA"/>
</dbReference>
<feature type="coiled-coil region" evidence="1">
    <location>
        <begin position="35"/>
        <end position="62"/>
    </location>
</feature>
<dbReference type="AlphaFoldDB" id="A0A1S9ZVW7"/>
<dbReference type="RefSeq" id="WP_078277556.1">
    <property type="nucleotide sequence ID" value="NZ_UGQE01000002.1"/>
</dbReference>
<evidence type="ECO:0000256" key="2">
    <source>
        <dbReference type="SAM" id="MobiDB-lite"/>
    </source>
</evidence>
<evidence type="ECO:0000256" key="3">
    <source>
        <dbReference type="SAM" id="SignalP"/>
    </source>
</evidence>
<evidence type="ECO:0000313" key="6">
    <source>
        <dbReference type="Proteomes" id="UP000190435"/>
    </source>
</evidence>
<name>A0A1S9ZVW7_9GAMM</name>
<reference evidence="4 6" key="1">
    <citation type="submission" date="2017-02" db="EMBL/GenBank/DDBJ databases">
        <title>Draft genome sequence of Moraxella caviae CCUG 355 type strain.</title>
        <authorList>
            <person name="Engstrom-Jakobsson H."/>
            <person name="Salva-Serra F."/>
            <person name="Thorell K."/>
            <person name="Gonzales-Siles L."/>
            <person name="Karlsson R."/>
            <person name="Boulund F."/>
            <person name="Engstrand L."/>
            <person name="Moore E."/>
        </authorList>
    </citation>
    <scope>NUCLEOTIDE SEQUENCE [LARGE SCALE GENOMIC DNA]</scope>
    <source>
        <strain evidence="4 6">CCUG 355</strain>
    </source>
</reference>
<evidence type="ECO:0000313" key="7">
    <source>
        <dbReference type="Proteomes" id="UP000255279"/>
    </source>
</evidence>
<gene>
    <name evidence="4" type="ORF">B0181_11135</name>
    <name evidence="5" type="ORF">NCTC10293_01231</name>
</gene>
<feature type="region of interest" description="Disordered" evidence="2">
    <location>
        <begin position="217"/>
        <end position="237"/>
    </location>
</feature>
<sequence length="237" mass="26237">MKMKLKTLAAALTASAAMMATAVPAQAAGVPVFDVANINQMIVDYQNQIQQIRQMGDQLKAMTDNGNYAGILSDPTLRSYMNKYLSKGYNDIFEAAAKGDLKALQKVADEIKREDAAKATSMTGKARIEANRLLTRSQMKVSMSQLDSDMQRIGGLMNQINATVNPAQKQDLANTIMAQSSMMQARVAQMQLMFQQAEAEDKAARAQYAAENRAKYRQMQNKQLQQALPNSLFNKRK</sequence>
<dbReference type="STRING" id="34060.B0181_11135"/>
<evidence type="ECO:0000313" key="5">
    <source>
        <dbReference type="EMBL" id="STZ13653.1"/>
    </source>
</evidence>
<dbReference type="InterPro" id="IPR023220">
    <property type="entry name" value="T4SS_VirB5-domain"/>
</dbReference>
<keyword evidence="1" id="KW-0175">Coiled coil</keyword>
<reference evidence="5 7" key="2">
    <citation type="submission" date="2018-06" db="EMBL/GenBank/DDBJ databases">
        <authorList>
            <consortium name="Pathogen Informatics"/>
            <person name="Doyle S."/>
        </authorList>
    </citation>
    <scope>NUCLEOTIDE SEQUENCE [LARGE SCALE GENOMIC DNA]</scope>
    <source>
        <strain evidence="5 7">NCTC10293</strain>
    </source>
</reference>
<keyword evidence="3" id="KW-0732">Signal</keyword>
<dbReference type="EMBL" id="UGQE01000002">
    <property type="protein sequence ID" value="STZ13653.1"/>
    <property type="molecule type" value="Genomic_DNA"/>
</dbReference>
<evidence type="ECO:0000256" key="1">
    <source>
        <dbReference type="SAM" id="Coils"/>
    </source>
</evidence>
<feature type="chain" id="PRO_5036026386" evidence="3">
    <location>
        <begin position="28"/>
        <end position="237"/>
    </location>
</feature>
<feature type="signal peptide" evidence="3">
    <location>
        <begin position="1"/>
        <end position="27"/>
    </location>
</feature>
<dbReference type="InterPro" id="IPR014158">
    <property type="entry name" value="T4SS_VirB5"/>
</dbReference>
<protein>
    <submittedName>
        <fullName evidence="5">P-type DNA transfer protein VirB5</fullName>
    </submittedName>
</protein>
<dbReference type="Pfam" id="PF07996">
    <property type="entry name" value="T4SS"/>
    <property type="match status" value="1"/>
</dbReference>
<dbReference type="Proteomes" id="UP000255279">
    <property type="component" value="Unassembled WGS sequence"/>
</dbReference>
<dbReference type="Gene3D" id="1.20.58.430">
    <property type="entry name" value="Type IV secretion system, VirB5-domain"/>
    <property type="match status" value="1"/>
</dbReference>
<dbReference type="Proteomes" id="UP000190435">
    <property type="component" value="Unassembled WGS sequence"/>
</dbReference>
<keyword evidence="6" id="KW-1185">Reference proteome</keyword>
<dbReference type="SUPFAM" id="SSF101082">
    <property type="entry name" value="Typo IV secretion system protein TraC"/>
    <property type="match status" value="1"/>
</dbReference>
<organism evidence="4 6">
    <name type="scientific">Moraxella caviae</name>
    <dbReference type="NCBI Taxonomy" id="34060"/>
    <lineage>
        <taxon>Bacteria</taxon>
        <taxon>Pseudomonadati</taxon>
        <taxon>Pseudomonadota</taxon>
        <taxon>Gammaproteobacteria</taxon>
        <taxon>Moraxellales</taxon>
        <taxon>Moraxellaceae</taxon>
        <taxon>Moraxella</taxon>
    </lineage>
</organism>
<accession>A0A1S9ZVW7</accession>
<dbReference type="OrthoDB" id="7840723at2"/>
<feature type="compositionally biased region" description="Polar residues" evidence="2">
    <location>
        <begin position="218"/>
        <end position="237"/>
    </location>
</feature>
<evidence type="ECO:0000313" key="4">
    <source>
        <dbReference type="EMBL" id="OOR87121.1"/>
    </source>
</evidence>